<protein>
    <submittedName>
        <fullName evidence="2">Uncharacterized protein</fullName>
    </submittedName>
</protein>
<dbReference type="InterPro" id="IPR027417">
    <property type="entry name" value="P-loop_NTPase"/>
</dbReference>
<proteinExistence type="predicted"/>
<dbReference type="PROSITE" id="PS50096">
    <property type="entry name" value="IQ"/>
    <property type="match status" value="3"/>
</dbReference>
<feature type="compositionally biased region" description="Basic and acidic residues" evidence="1">
    <location>
        <begin position="981"/>
        <end position="992"/>
    </location>
</feature>
<dbReference type="SUPFAM" id="SSF52540">
    <property type="entry name" value="P-loop containing nucleoside triphosphate hydrolases"/>
    <property type="match status" value="1"/>
</dbReference>
<dbReference type="InterPro" id="IPR000048">
    <property type="entry name" value="IQ_motif_EF-hand-BS"/>
</dbReference>
<feature type="region of interest" description="Disordered" evidence="1">
    <location>
        <begin position="851"/>
        <end position="904"/>
    </location>
</feature>
<reference evidence="2" key="1">
    <citation type="submission" date="2021-01" db="EMBL/GenBank/DDBJ databases">
        <authorList>
            <person name="Corre E."/>
            <person name="Pelletier E."/>
            <person name="Niang G."/>
            <person name="Scheremetjew M."/>
            <person name="Finn R."/>
            <person name="Kale V."/>
            <person name="Holt S."/>
            <person name="Cochrane G."/>
            <person name="Meng A."/>
            <person name="Brown T."/>
            <person name="Cohen L."/>
        </authorList>
    </citation>
    <scope>NUCLEOTIDE SEQUENCE</scope>
    <source>
        <strain evidence="2">CCMP1510</strain>
    </source>
</reference>
<name>A0A7S3JRV3_9STRA</name>
<feature type="compositionally biased region" description="Polar residues" evidence="1">
    <location>
        <begin position="851"/>
        <end position="866"/>
    </location>
</feature>
<dbReference type="SMART" id="SM00015">
    <property type="entry name" value="IQ"/>
    <property type="match status" value="3"/>
</dbReference>
<gene>
    <name evidence="2" type="ORF">ALAG00032_LOCUS1615</name>
</gene>
<dbReference type="AlphaFoldDB" id="A0A7S3JRV3"/>
<organism evidence="2">
    <name type="scientific">Aureoumbra lagunensis</name>
    <dbReference type="NCBI Taxonomy" id="44058"/>
    <lineage>
        <taxon>Eukaryota</taxon>
        <taxon>Sar</taxon>
        <taxon>Stramenopiles</taxon>
        <taxon>Ochrophyta</taxon>
        <taxon>Pelagophyceae</taxon>
        <taxon>Pelagomonadales</taxon>
        <taxon>Aureoumbra</taxon>
    </lineage>
</organism>
<feature type="region of interest" description="Disordered" evidence="1">
    <location>
        <begin position="922"/>
        <end position="992"/>
    </location>
</feature>
<feature type="compositionally biased region" description="Polar residues" evidence="1">
    <location>
        <begin position="10"/>
        <end position="22"/>
    </location>
</feature>
<evidence type="ECO:0000313" key="2">
    <source>
        <dbReference type="EMBL" id="CAE0360883.1"/>
    </source>
</evidence>
<accession>A0A7S3JRV3</accession>
<dbReference type="Gene3D" id="1.20.5.190">
    <property type="match status" value="1"/>
</dbReference>
<evidence type="ECO:0000256" key="1">
    <source>
        <dbReference type="SAM" id="MobiDB-lite"/>
    </source>
</evidence>
<sequence>MQDSARVETPLSQVSTRSSQLSVDERRKRKERRAALIARQRKISPLTHTECSPAPSIDERSVRRNELLERVERLSACSPVPDLESCFGEEDFEKDEDETFFNKEQVELVKENQIKRLQERAKALAYRHRLAAERGEIFHTLAIAFRKPPSKEKAALVIQAKYRGFCLRREERRKRRAIIFIQALWRGNKARNTALVLSDRAVQSEAHAALRMARRLRLKALGVEMDILKNTDAVYARKIRDKIAHEQQDIAEKKTKSKEDYITYTKKQDESMQIDLIQAYEEAIKSNTYRSQAEKVKSYRNNLENSAQWLASFAGRKPLKYNFDAQFGHLKNKSDKIRCMKDFFLNWAKSSLPEIEYKRRQALEQEMRDEIDKKEAYANIEHAEKLWTQLQARQERCQKEAEKTKKIRDYCEKMCIEFEKIIIEDVNEDGIKTKRFPTFAEFAQSSSLQKNALFHLPKDSKLRDHALQLGHEYMQNFHLENTPGAWFIVRLAGNLACPPKNLLKMNPTQPNLMKDDLPKEFHESIQIDEDEASLYWLSWALRGELRQDWKQIDIAHAKQEILQQNHLDLVDQDAIDAATIAAVAKVEEEYRIHKKVIEQAQDALTEIVQKSPGWHAELAQRQLEYKKFVFYNWQQKTDLEIYQQVKQNNAPIFVQIKNNATIKIQAWIRGIQSRIAFERKQTENNMFTAIETLIGTIHDAPIDITKNLSLKAATTRLAAMRSANKKKKSNNKKVIPVIDLEFNSRWDYWDLALGLIDGRYDLEDDCNLDELWAHNISSCQAPAQECCAPPPLVSTRLRPRLKIPKDGSMPPTPMADWLEANFRGKLGKLHLNAPDLSHKITFPFTFTTAPEDSTSRCPKSNSSTLLKTEVHTPLEAIPPSPIQEEELVSPTPQEKRQIPPRAYSSQDILTPYTVTSCSITIPTITQSGGRPTPIQTTPPPSSSFPIHQQQQQPPPPSTCSTTRTKNSRSKRPSAINLDLSELSRPRIAELID</sequence>
<dbReference type="EMBL" id="HBIJ01002342">
    <property type="protein sequence ID" value="CAE0360883.1"/>
    <property type="molecule type" value="Transcribed_RNA"/>
</dbReference>
<feature type="region of interest" description="Disordered" evidence="1">
    <location>
        <begin position="1"/>
        <end position="30"/>
    </location>
</feature>
<dbReference type="Pfam" id="PF00612">
    <property type="entry name" value="IQ"/>
    <property type="match status" value="3"/>
</dbReference>